<dbReference type="EMBL" id="FNAB01000017">
    <property type="protein sequence ID" value="SDE43556.1"/>
    <property type="molecule type" value="Genomic_DNA"/>
</dbReference>
<evidence type="ECO:0000256" key="1">
    <source>
        <dbReference type="ARBA" id="ARBA00006432"/>
    </source>
</evidence>
<dbReference type="InterPro" id="IPR000873">
    <property type="entry name" value="AMP-dep_synth/lig_dom"/>
</dbReference>
<evidence type="ECO:0000259" key="3">
    <source>
        <dbReference type="Pfam" id="PF00501"/>
    </source>
</evidence>
<dbReference type="GO" id="GO:0031956">
    <property type="term" value="F:medium-chain fatty acid-CoA ligase activity"/>
    <property type="evidence" value="ECO:0007669"/>
    <property type="project" value="TreeGrafter"/>
</dbReference>
<dbReference type="Gene3D" id="3.30.300.30">
    <property type="match status" value="1"/>
</dbReference>
<dbReference type="Pfam" id="PF00501">
    <property type="entry name" value="AMP-binding"/>
    <property type="match status" value="1"/>
</dbReference>
<dbReference type="Gene3D" id="3.40.50.12780">
    <property type="entry name" value="N-terminal domain of ligase-like"/>
    <property type="match status" value="1"/>
</dbReference>
<feature type="domain" description="AMP-binding enzyme C-terminal" evidence="4">
    <location>
        <begin position="469"/>
        <end position="545"/>
    </location>
</feature>
<dbReference type="InterPro" id="IPR020845">
    <property type="entry name" value="AMP-binding_CS"/>
</dbReference>
<sequence length="553" mass="59832">MTNSVDPQAYIASVMAGLTGPGGRFELGVENVLGADIPIMKNRDRALGDVLATSLAYGDRDYLVTEDTRMSYAQHGAAVAALATALRERYGVGKGDRIGILAANSPEWLVTFWAAQTLGAIAVGFNAWWAPREVEYGVKHTTPTVVVADAKRAAVLAGLDVDTTVLTMEEDLPQLFTEFASAELPNTEVAEDDPAVILYTSGTSGRPKGAVHSHRNVLATIDYHRFSDALAAAFTGGDPNSDAPSDRRYLLTSPLFHIASLHNLAVPRLATGGAVVIYQGAFDVDRMLRLVERERVTNWAAVPTMANRLLEHEDLSRYDLSSVTAFALSAAPSSAAFQDRLREKVPFARNSLVDSYGQTESATAISVATPLDLAHFPGTLGRPIIGVAVEVRDPFGEKVPDGVEGEICARSPYVMLGYWDNPEATAATISEDRWLHTGDFGVIENGMVRLTGRRSDLILRGGENVYPMEIEQCLDEHPEVLECVVLGVDHADLGQEVAVVVVARSEDAVTEEELRAFAGDRLAYFKIPAQWRITTVPLPRNATGKTMRTKVVL</sequence>
<dbReference type="STRING" id="168276.SAMN05444580_11740"/>
<evidence type="ECO:0000313" key="5">
    <source>
        <dbReference type="EMBL" id="SDE43556.1"/>
    </source>
</evidence>
<evidence type="ECO:0000313" key="6">
    <source>
        <dbReference type="Proteomes" id="UP000199417"/>
    </source>
</evidence>
<dbReference type="RefSeq" id="WP_072846942.1">
    <property type="nucleotide sequence ID" value="NZ_FNAB01000017.1"/>
</dbReference>
<dbReference type="AlphaFoldDB" id="A0A1G7CY28"/>
<organism evidence="5 6">
    <name type="scientific">Rhodococcus tukisamuensis</name>
    <dbReference type="NCBI Taxonomy" id="168276"/>
    <lineage>
        <taxon>Bacteria</taxon>
        <taxon>Bacillati</taxon>
        <taxon>Actinomycetota</taxon>
        <taxon>Actinomycetes</taxon>
        <taxon>Mycobacteriales</taxon>
        <taxon>Nocardiaceae</taxon>
        <taxon>Rhodococcus</taxon>
    </lineage>
</organism>
<feature type="domain" description="AMP-dependent synthetase/ligase" evidence="3">
    <location>
        <begin position="57"/>
        <end position="419"/>
    </location>
</feature>
<proteinExistence type="inferred from homology"/>
<gene>
    <name evidence="5" type="ORF">SAMN05444580_11740</name>
</gene>
<dbReference type="PANTHER" id="PTHR43201">
    <property type="entry name" value="ACYL-COA SYNTHETASE"/>
    <property type="match status" value="1"/>
</dbReference>
<dbReference type="PANTHER" id="PTHR43201:SF5">
    <property type="entry name" value="MEDIUM-CHAIN ACYL-COA LIGASE ACSF2, MITOCHONDRIAL"/>
    <property type="match status" value="1"/>
</dbReference>
<accession>A0A1G7CY28</accession>
<protein>
    <submittedName>
        <fullName evidence="5">Acyl-CoA synthetase (AMP-forming)/AMP-acid ligase II</fullName>
    </submittedName>
</protein>
<keyword evidence="2 5" id="KW-0436">Ligase</keyword>
<evidence type="ECO:0000256" key="2">
    <source>
        <dbReference type="ARBA" id="ARBA00022598"/>
    </source>
</evidence>
<dbReference type="SUPFAM" id="SSF56801">
    <property type="entry name" value="Acetyl-CoA synthetase-like"/>
    <property type="match status" value="1"/>
</dbReference>
<dbReference type="Proteomes" id="UP000199417">
    <property type="component" value="Unassembled WGS sequence"/>
</dbReference>
<comment type="similarity">
    <text evidence="1">Belongs to the ATP-dependent AMP-binding enzyme family.</text>
</comment>
<dbReference type="Pfam" id="PF13193">
    <property type="entry name" value="AMP-binding_C"/>
    <property type="match status" value="1"/>
</dbReference>
<dbReference type="InterPro" id="IPR042099">
    <property type="entry name" value="ANL_N_sf"/>
</dbReference>
<evidence type="ECO:0000259" key="4">
    <source>
        <dbReference type="Pfam" id="PF13193"/>
    </source>
</evidence>
<reference evidence="5 6" key="1">
    <citation type="submission" date="2016-10" db="EMBL/GenBank/DDBJ databases">
        <authorList>
            <person name="de Groot N.N."/>
        </authorList>
    </citation>
    <scope>NUCLEOTIDE SEQUENCE [LARGE SCALE GENOMIC DNA]</scope>
    <source>
        <strain evidence="5 6">JCM 11308</strain>
    </source>
</reference>
<keyword evidence="6" id="KW-1185">Reference proteome</keyword>
<dbReference type="InterPro" id="IPR045851">
    <property type="entry name" value="AMP-bd_C_sf"/>
</dbReference>
<dbReference type="InterPro" id="IPR025110">
    <property type="entry name" value="AMP-bd_C"/>
</dbReference>
<dbReference type="PROSITE" id="PS00455">
    <property type="entry name" value="AMP_BINDING"/>
    <property type="match status" value="1"/>
</dbReference>
<dbReference type="GO" id="GO:0006631">
    <property type="term" value="P:fatty acid metabolic process"/>
    <property type="evidence" value="ECO:0007669"/>
    <property type="project" value="TreeGrafter"/>
</dbReference>
<name>A0A1G7CY28_9NOCA</name>